<protein>
    <submittedName>
        <fullName evidence="1">Uncharacterized protein</fullName>
    </submittedName>
</protein>
<keyword evidence="2" id="KW-1185">Reference proteome</keyword>
<accession>A0A084GXD9</accession>
<organism evidence="1 2">
    <name type="scientific">Metabacillus indicus</name>
    <name type="common">Bacillus indicus</name>
    <dbReference type="NCBI Taxonomy" id="246786"/>
    <lineage>
        <taxon>Bacteria</taxon>
        <taxon>Bacillati</taxon>
        <taxon>Bacillota</taxon>
        <taxon>Bacilli</taxon>
        <taxon>Bacillales</taxon>
        <taxon>Bacillaceae</taxon>
        <taxon>Metabacillus</taxon>
    </lineage>
</organism>
<reference evidence="1 2" key="1">
    <citation type="journal article" date="2005" name="Int. J. Syst. Evol. Microbiol.">
        <title>Bacillus cibi sp. nov., isolated from jeotgal, a traditional Korean fermented seafood.</title>
        <authorList>
            <person name="Yoon J.H."/>
            <person name="Lee C.H."/>
            <person name="Oh T.K."/>
        </authorList>
    </citation>
    <scope>NUCLEOTIDE SEQUENCE [LARGE SCALE GENOMIC DNA]</scope>
    <source>
        <strain evidence="1 2">DSM 16189</strain>
    </source>
</reference>
<dbReference type="Proteomes" id="UP000028549">
    <property type="component" value="Unassembled WGS sequence"/>
</dbReference>
<proteinExistence type="predicted"/>
<dbReference type="OrthoDB" id="1908704at2"/>
<sequence length="125" mass="14213">MSQRRISISLFALLFVSYIGLFAWQQAVFFQKQESFYDELHAVMTSSREGDWARAAEKAENVESMWERGKVIISIKSGGTNQALLNISLKQLKGAIKEKDLKSAIREGETSMMLFENLTSVTPRF</sequence>
<evidence type="ECO:0000313" key="2">
    <source>
        <dbReference type="Proteomes" id="UP000028549"/>
    </source>
</evidence>
<comment type="caution">
    <text evidence="1">The sequence shown here is derived from an EMBL/GenBank/DDBJ whole genome shotgun (WGS) entry which is preliminary data.</text>
</comment>
<dbReference type="STRING" id="246786.GS18_0212970"/>
<evidence type="ECO:0000313" key="1">
    <source>
        <dbReference type="EMBL" id="KEZ52001.1"/>
    </source>
</evidence>
<dbReference type="EMBL" id="JNVC02000005">
    <property type="protein sequence ID" value="KEZ52001.1"/>
    <property type="molecule type" value="Genomic_DNA"/>
</dbReference>
<gene>
    <name evidence="1" type="ORF">GS18_0212970</name>
</gene>
<dbReference type="AlphaFoldDB" id="A0A084GXD9"/>
<name>A0A084GXD9_METID</name>
<dbReference type="InterPro" id="IPR025373">
    <property type="entry name" value="DUF4363"/>
</dbReference>
<dbReference type="Pfam" id="PF14276">
    <property type="entry name" value="DUF4363"/>
    <property type="match status" value="1"/>
</dbReference>
<dbReference type="RefSeq" id="WP_029566870.1">
    <property type="nucleotide sequence ID" value="NZ_CANLZQ010000016.1"/>
</dbReference>